<evidence type="ECO:0000313" key="2">
    <source>
        <dbReference type="EMBL" id="RZV11808.1"/>
    </source>
</evidence>
<dbReference type="RefSeq" id="WP_130499166.1">
    <property type="nucleotide sequence ID" value="NZ_SHMP01000003.1"/>
</dbReference>
<dbReference type="InterPro" id="IPR007048">
    <property type="entry name" value="IraD/Gp25-like"/>
</dbReference>
<evidence type="ECO:0000259" key="1">
    <source>
        <dbReference type="Pfam" id="PF04965"/>
    </source>
</evidence>
<evidence type="ECO:0000313" key="3">
    <source>
        <dbReference type="Proteomes" id="UP000291097"/>
    </source>
</evidence>
<accession>A0A482YE14</accession>
<protein>
    <recommendedName>
        <fullName evidence="1">IraD/Gp25-like domain-containing protein</fullName>
    </recommendedName>
</protein>
<dbReference type="OrthoDB" id="147169at2157"/>
<organism evidence="2 3">
    <name type="scientific">Natrinema hispanicum</name>
    <dbReference type="NCBI Taxonomy" id="392421"/>
    <lineage>
        <taxon>Archaea</taxon>
        <taxon>Methanobacteriati</taxon>
        <taxon>Methanobacteriota</taxon>
        <taxon>Stenosarchaea group</taxon>
        <taxon>Halobacteria</taxon>
        <taxon>Halobacteriales</taxon>
        <taxon>Natrialbaceae</taxon>
        <taxon>Natrinema</taxon>
    </lineage>
</organism>
<proteinExistence type="predicted"/>
<reference evidence="2 3" key="1">
    <citation type="submission" date="2019-02" db="EMBL/GenBank/DDBJ databases">
        <title>Genomic Encyclopedia of Archaeal and Bacterial Type Strains, Phase II (KMG-II): from individual species to whole genera.</title>
        <authorList>
            <person name="Goeker M."/>
        </authorList>
    </citation>
    <scope>NUCLEOTIDE SEQUENCE [LARGE SCALE GENOMIC DNA]</scope>
    <source>
        <strain evidence="2 3">DSM 18328</strain>
    </source>
</reference>
<dbReference type="AlphaFoldDB" id="A0A482YE14"/>
<dbReference type="EMBL" id="SHMP01000003">
    <property type="protein sequence ID" value="RZV11808.1"/>
    <property type="molecule type" value="Genomic_DNA"/>
</dbReference>
<feature type="domain" description="IraD/Gp25-like" evidence="1">
    <location>
        <begin position="26"/>
        <end position="116"/>
    </location>
</feature>
<dbReference type="Pfam" id="PF04965">
    <property type="entry name" value="GPW_gp25"/>
    <property type="match status" value="1"/>
</dbReference>
<comment type="caution">
    <text evidence="2">The sequence shown here is derived from an EMBL/GenBank/DDBJ whole genome shotgun (WGS) entry which is preliminary data.</text>
</comment>
<dbReference type="SUPFAM" id="SSF160719">
    <property type="entry name" value="gpW/gp25-like"/>
    <property type="match status" value="1"/>
</dbReference>
<dbReference type="Proteomes" id="UP000291097">
    <property type="component" value="Unassembled WGS sequence"/>
</dbReference>
<name>A0A482YE14_9EURY</name>
<sequence>MSDAFLGTGWAFPVETDPRGSVRTADAEDDIRDAIRIILGTAKGERVMRPEFGCAIHDHVFSAVTPATLNLIESSVREALVQWEPRIDIEDIDARLADEKPTVVHIEIEYRVRTTNSLSNMVYPFYITEGDG</sequence>
<gene>
    <name evidence="2" type="ORF">BDK88_0695</name>
</gene>
<dbReference type="Gene3D" id="3.10.450.40">
    <property type="match status" value="1"/>
</dbReference>